<keyword evidence="3" id="KW-1185">Reference proteome</keyword>
<dbReference type="EMBL" id="JAATIS010000220">
    <property type="protein sequence ID" value="KAG2469431.1"/>
    <property type="molecule type" value="Genomic_DNA"/>
</dbReference>
<dbReference type="PANTHER" id="PTHR28489">
    <property type="entry name" value="RENTINAL DEGENERATION 3-LIKE"/>
    <property type="match status" value="1"/>
</dbReference>
<comment type="caution">
    <text evidence="2">The sequence shown here is derived from an EMBL/GenBank/DDBJ whole genome shotgun (WGS) entry which is preliminary data.</text>
</comment>
<feature type="region of interest" description="Disordered" evidence="1">
    <location>
        <begin position="155"/>
        <end position="176"/>
    </location>
</feature>
<protein>
    <submittedName>
        <fullName evidence="2">RD3 protein</fullName>
    </submittedName>
</protein>
<sequence length="176" mass="20667">MFPWSLFTSLGSQPLPSPRSTEELVSETLMLEFESLLKRCEKLQHERVMEGRRGPVFRKLVTEYEPDVHEVSRIFRSVLCDTLDEEPQQKQDFKPPPHHWDKRRTKSLSLMSFKSRLRINPFRNTATCANEEEEQWPNDEEMGMAVARRVQSMPEISPLEKGAESEDLECFREPKT</sequence>
<dbReference type="PANTHER" id="PTHR28489:SF4">
    <property type="entry name" value="PROTEIN RD3-LIKE"/>
    <property type="match status" value="1"/>
</dbReference>
<proteinExistence type="predicted"/>
<accession>A0A8X7XJQ7</accession>
<evidence type="ECO:0000313" key="2">
    <source>
        <dbReference type="EMBL" id="KAG2469431.1"/>
    </source>
</evidence>
<organism evidence="2 3">
    <name type="scientific">Polypterus senegalus</name>
    <name type="common">Senegal bichir</name>
    <dbReference type="NCBI Taxonomy" id="55291"/>
    <lineage>
        <taxon>Eukaryota</taxon>
        <taxon>Metazoa</taxon>
        <taxon>Chordata</taxon>
        <taxon>Craniata</taxon>
        <taxon>Vertebrata</taxon>
        <taxon>Euteleostomi</taxon>
        <taxon>Actinopterygii</taxon>
        <taxon>Polypteriformes</taxon>
        <taxon>Polypteridae</taxon>
        <taxon>Polypterus</taxon>
    </lineage>
</organism>
<evidence type="ECO:0000256" key="1">
    <source>
        <dbReference type="SAM" id="MobiDB-lite"/>
    </source>
</evidence>
<dbReference type="Proteomes" id="UP000886611">
    <property type="component" value="Unassembled WGS sequence"/>
</dbReference>
<feature type="non-terminal residue" evidence="2">
    <location>
        <position position="176"/>
    </location>
</feature>
<dbReference type="AlphaFoldDB" id="A0A8X7XJQ7"/>
<gene>
    <name evidence="2" type="primary">Rd3_0</name>
    <name evidence="2" type="ORF">GTO96_0004630</name>
</gene>
<evidence type="ECO:0000313" key="3">
    <source>
        <dbReference type="Proteomes" id="UP000886611"/>
    </source>
</evidence>
<reference evidence="2 3" key="1">
    <citation type="journal article" date="2021" name="Cell">
        <title>Tracing the genetic footprints of vertebrate landing in non-teleost ray-finned fishes.</title>
        <authorList>
            <person name="Bi X."/>
            <person name="Wang K."/>
            <person name="Yang L."/>
            <person name="Pan H."/>
            <person name="Jiang H."/>
            <person name="Wei Q."/>
            <person name="Fang M."/>
            <person name="Yu H."/>
            <person name="Zhu C."/>
            <person name="Cai Y."/>
            <person name="He Y."/>
            <person name="Gan X."/>
            <person name="Zeng H."/>
            <person name="Yu D."/>
            <person name="Zhu Y."/>
            <person name="Jiang H."/>
            <person name="Qiu Q."/>
            <person name="Yang H."/>
            <person name="Zhang Y.E."/>
            <person name="Wang W."/>
            <person name="Zhu M."/>
            <person name="He S."/>
            <person name="Zhang G."/>
        </authorList>
    </citation>
    <scope>NUCLEOTIDE SEQUENCE [LARGE SCALE GENOMIC DNA]</scope>
    <source>
        <strain evidence="2">Bchr_013</strain>
    </source>
</reference>
<name>A0A8X7XJQ7_POLSE</name>
<feature type="non-terminal residue" evidence="2">
    <location>
        <position position="1"/>
    </location>
</feature>
<dbReference type="InterPro" id="IPR028092">
    <property type="entry name" value="RD3"/>
</dbReference>
<feature type="compositionally biased region" description="Basic and acidic residues" evidence="1">
    <location>
        <begin position="161"/>
        <end position="176"/>
    </location>
</feature>